<accession>A0ABQ2QST0</accession>
<evidence type="ECO:0000256" key="2">
    <source>
        <dbReference type="SAM" id="SignalP"/>
    </source>
</evidence>
<feature type="signal peptide" evidence="2">
    <location>
        <begin position="1"/>
        <end position="29"/>
    </location>
</feature>
<evidence type="ECO:0000313" key="3">
    <source>
        <dbReference type="EMBL" id="GGP94344.1"/>
    </source>
</evidence>
<proteinExistence type="predicted"/>
<dbReference type="Proteomes" id="UP000611554">
    <property type="component" value="Unassembled WGS sequence"/>
</dbReference>
<keyword evidence="4" id="KW-1185">Reference proteome</keyword>
<dbReference type="EMBL" id="BMQJ01000005">
    <property type="protein sequence ID" value="GGP94344.1"/>
    <property type="molecule type" value="Genomic_DNA"/>
</dbReference>
<reference evidence="4" key="1">
    <citation type="journal article" date="2019" name="Int. J. Syst. Evol. Microbiol.">
        <title>The Global Catalogue of Microorganisms (GCM) 10K type strain sequencing project: providing services to taxonomists for standard genome sequencing and annotation.</title>
        <authorList>
            <consortium name="The Broad Institute Genomics Platform"/>
            <consortium name="The Broad Institute Genome Sequencing Center for Infectious Disease"/>
            <person name="Wu L."/>
            <person name="Ma J."/>
        </authorList>
    </citation>
    <scope>NUCLEOTIDE SEQUENCE [LARGE SCALE GENOMIC DNA]</scope>
    <source>
        <strain evidence="4">JCM 3115</strain>
    </source>
</reference>
<organism evidence="3 4">
    <name type="scientific">Streptosporangium pseudovulgare</name>
    <dbReference type="NCBI Taxonomy" id="35765"/>
    <lineage>
        <taxon>Bacteria</taxon>
        <taxon>Bacillati</taxon>
        <taxon>Actinomycetota</taxon>
        <taxon>Actinomycetes</taxon>
        <taxon>Streptosporangiales</taxon>
        <taxon>Streptosporangiaceae</taxon>
        <taxon>Streptosporangium</taxon>
    </lineage>
</organism>
<evidence type="ECO:0000313" key="4">
    <source>
        <dbReference type="Proteomes" id="UP000611554"/>
    </source>
</evidence>
<feature type="compositionally biased region" description="Basic and acidic residues" evidence="1">
    <location>
        <begin position="68"/>
        <end position="82"/>
    </location>
</feature>
<sequence length="244" mass="26189">MLIRAYRWFRAAGAPNVAVMRALAALALAAPVGCSSPPARPFTPVDLPADPPGASRNAAGSPAPEGTDGPRRTDGAVSGPKEETIVISPEVRVVVEWPAVSDPGTAEMINAFRDYRAGSYSAVVTRGADAAYLNAMRDEGVWQGREWVGRFLEHHTSLRGVSRIYAMNVAAVDGRGATFKACVDETGMRLLDADTGKAVRRQPSWTRGPFLQTAGMRRGDDGVWRIVLLQYEELPGEPAKGCLR</sequence>
<name>A0ABQ2QST0_9ACTN</name>
<feature type="region of interest" description="Disordered" evidence="1">
    <location>
        <begin position="41"/>
        <end position="82"/>
    </location>
</feature>
<feature type="chain" id="PRO_5046298187" description="SnoaL-like domain-containing protein" evidence="2">
    <location>
        <begin position="30"/>
        <end position="244"/>
    </location>
</feature>
<keyword evidence="2" id="KW-0732">Signal</keyword>
<comment type="caution">
    <text evidence="3">The sequence shown here is derived from an EMBL/GenBank/DDBJ whole genome shotgun (WGS) entry which is preliminary data.</text>
</comment>
<gene>
    <name evidence="3" type="ORF">GCM10010140_25130</name>
</gene>
<evidence type="ECO:0008006" key="5">
    <source>
        <dbReference type="Google" id="ProtNLM"/>
    </source>
</evidence>
<evidence type="ECO:0000256" key="1">
    <source>
        <dbReference type="SAM" id="MobiDB-lite"/>
    </source>
</evidence>
<protein>
    <recommendedName>
        <fullName evidence="5">SnoaL-like domain-containing protein</fullName>
    </recommendedName>
</protein>